<evidence type="ECO:0000313" key="2">
    <source>
        <dbReference type="EMBL" id="KPI34644.1"/>
    </source>
</evidence>
<evidence type="ECO:0000313" key="3">
    <source>
        <dbReference type="Proteomes" id="UP000038010"/>
    </source>
</evidence>
<dbReference type="VEuPathDB" id="FungiDB:AB675_11631"/>
<proteinExistence type="predicted"/>
<dbReference type="GeneID" id="28732377"/>
<accession>A0A0N1NXN9</accession>
<dbReference type="AlphaFoldDB" id="A0A0N1NXN9"/>
<protein>
    <recommendedName>
        <fullName evidence="4">EKC/KEOPS complex subunit GON7</fullName>
    </recommendedName>
</protein>
<feature type="region of interest" description="Disordered" evidence="1">
    <location>
        <begin position="1"/>
        <end position="83"/>
    </location>
</feature>
<name>A0A0N1NXN9_9EURO</name>
<sequence>MPPETRTITAHYTSPTASHKFSIPVTAPGTNTSTAERTRYLGEFLTEKMEEDKAREAGSKNTKKEEEEREEENYGEEQAEDED</sequence>
<evidence type="ECO:0000256" key="1">
    <source>
        <dbReference type="SAM" id="MobiDB-lite"/>
    </source>
</evidence>
<feature type="compositionally biased region" description="Polar residues" evidence="1">
    <location>
        <begin position="1"/>
        <end position="19"/>
    </location>
</feature>
<dbReference type="Proteomes" id="UP000038010">
    <property type="component" value="Unassembled WGS sequence"/>
</dbReference>
<dbReference type="OrthoDB" id="2288868at2759"/>
<gene>
    <name evidence="2" type="ORF">AB675_11631</name>
</gene>
<feature type="compositionally biased region" description="Basic and acidic residues" evidence="1">
    <location>
        <begin position="36"/>
        <end position="66"/>
    </location>
</feature>
<evidence type="ECO:0008006" key="4">
    <source>
        <dbReference type="Google" id="ProtNLM"/>
    </source>
</evidence>
<reference evidence="2 3" key="1">
    <citation type="submission" date="2015-06" db="EMBL/GenBank/DDBJ databases">
        <title>Draft genome of the ant-associated black yeast Phialophora attae CBS 131958.</title>
        <authorList>
            <person name="Moreno L.F."/>
            <person name="Stielow B.J."/>
            <person name="de Hoog S."/>
            <person name="Vicente V.A."/>
            <person name="Weiss V.A."/>
            <person name="de Vries M."/>
            <person name="Cruz L.M."/>
            <person name="Souza E.M."/>
        </authorList>
    </citation>
    <scope>NUCLEOTIDE SEQUENCE [LARGE SCALE GENOMIC DNA]</scope>
    <source>
        <strain evidence="2 3">CBS 131958</strain>
    </source>
</reference>
<dbReference type="EMBL" id="LFJN01000054">
    <property type="protein sequence ID" value="KPI34644.1"/>
    <property type="molecule type" value="Genomic_DNA"/>
</dbReference>
<feature type="compositionally biased region" description="Acidic residues" evidence="1">
    <location>
        <begin position="67"/>
        <end position="83"/>
    </location>
</feature>
<organism evidence="2 3">
    <name type="scientific">Cyphellophora attinorum</name>
    <dbReference type="NCBI Taxonomy" id="1664694"/>
    <lineage>
        <taxon>Eukaryota</taxon>
        <taxon>Fungi</taxon>
        <taxon>Dikarya</taxon>
        <taxon>Ascomycota</taxon>
        <taxon>Pezizomycotina</taxon>
        <taxon>Eurotiomycetes</taxon>
        <taxon>Chaetothyriomycetidae</taxon>
        <taxon>Chaetothyriales</taxon>
        <taxon>Cyphellophoraceae</taxon>
        <taxon>Cyphellophora</taxon>
    </lineage>
</organism>
<keyword evidence="3" id="KW-1185">Reference proteome</keyword>
<dbReference type="RefSeq" id="XP_017994607.1">
    <property type="nucleotide sequence ID" value="XM_018140496.1"/>
</dbReference>
<comment type="caution">
    <text evidence="2">The sequence shown here is derived from an EMBL/GenBank/DDBJ whole genome shotgun (WGS) entry which is preliminary data.</text>
</comment>